<comment type="caution">
    <text evidence="1">The sequence shown here is derived from an EMBL/GenBank/DDBJ whole genome shotgun (WGS) entry which is preliminary data.</text>
</comment>
<dbReference type="AlphaFoldDB" id="A0A9W8M189"/>
<reference evidence="1" key="1">
    <citation type="submission" date="2022-07" db="EMBL/GenBank/DDBJ databases">
        <title>Phylogenomic reconstructions and comparative analyses of Kickxellomycotina fungi.</title>
        <authorList>
            <person name="Reynolds N.K."/>
            <person name="Stajich J.E."/>
            <person name="Barry K."/>
            <person name="Grigoriev I.V."/>
            <person name="Crous P."/>
            <person name="Smith M.E."/>
        </authorList>
    </citation>
    <scope>NUCLEOTIDE SEQUENCE</scope>
    <source>
        <strain evidence="1">NRRL 1566</strain>
    </source>
</reference>
<dbReference type="Proteomes" id="UP001139887">
    <property type="component" value="Unassembled WGS sequence"/>
</dbReference>
<organism evidence="1 2">
    <name type="scientific">Coemansia brasiliensis</name>
    <dbReference type="NCBI Taxonomy" id="2650707"/>
    <lineage>
        <taxon>Eukaryota</taxon>
        <taxon>Fungi</taxon>
        <taxon>Fungi incertae sedis</taxon>
        <taxon>Zoopagomycota</taxon>
        <taxon>Kickxellomycotina</taxon>
        <taxon>Kickxellomycetes</taxon>
        <taxon>Kickxellales</taxon>
        <taxon>Kickxellaceae</taxon>
        <taxon>Coemansia</taxon>
    </lineage>
</organism>
<protein>
    <submittedName>
        <fullName evidence="1">Uncharacterized protein</fullName>
    </submittedName>
</protein>
<proteinExistence type="predicted"/>
<evidence type="ECO:0000313" key="1">
    <source>
        <dbReference type="EMBL" id="KAJ2850594.1"/>
    </source>
</evidence>
<dbReference type="EMBL" id="JANBUW010000028">
    <property type="protein sequence ID" value="KAJ2850594.1"/>
    <property type="molecule type" value="Genomic_DNA"/>
</dbReference>
<evidence type="ECO:0000313" key="2">
    <source>
        <dbReference type="Proteomes" id="UP001139887"/>
    </source>
</evidence>
<name>A0A9W8M189_9FUNG</name>
<dbReference type="OrthoDB" id="10311440at2759"/>
<keyword evidence="2" id="KW-1185">Reference proteome</keyword>
<accession>A0A9W8M189</accession>
<sequence>MADNTPWFYSRYTVKIYDNGGEEKLLEEFALADESDDGTLATLQIHGHLADQEAGNYSVEFKDPLSVVVVHKDH</sequence>
<gene>
    <name evidence="1" type="ORF">IWW36_001774</name>
</gene>